<gene>
    <name evidence="3" type="ORF">SSP24_83280</name>
</gene>
<accession>A0A4Y3VVI2</accession>
<dbReference type="EMBL" id="BJND01000135">
    <property type="protein sequence ID" value="GEC10673.1"/>
    <property type="molecule type" value="Genomic_DNA"/>
</dbReference>
<organism evidence="3 4">
    <name type="scientific">Streptomyces spinoverrucosus</name>
    <dbReference type="NCBI Taxonomy" id="284043"/>
    <lineage>
        <taxon>Bacteria</taxon>
        <taxon>Bacillati</taxon>
        <taxon>Actinomycetota</taxon>
        <taxon>Actinomycetes</taxon>
        <taxon>Kitasatosporales</taxon>
        <taxon>Streptomycetaceae</taxon>
        <taxon>Streptomyces</taxon>
    </lineage>
</organism>
<comment type="caution">
    <text evidence="3">The sequence shown here is derived from an EMBL/GenBank/DDBJ whole genome shotgun (WGS) entry which is preliminary data.</text>
</comment>
<feature type="domain" description="Amidohydrolase 3" evidence="2">
    <location>
        <begin position="1"/>
        <end position="58"/>
    </location>
</feature>
<dbReference type="Pfam" id="PF07969">
    <property type="entry name" value="Amidohydro_3"/>
    <property type="match status" value="1"/>
</dbReference>
<dbReference type="InterPro" id="IPR013108">
    <property type="entry name" value="Amidohydro_3"/>
</dbReference>
<keyword evidence="4" id="KW-1185">Reference proteome</keyword>
<name>A0A4Y3VVI2_9ACTN</name>
<proteinExistence type="predicted"/>
<evidence type="ECO:0000259" key="2">
    <source>
        <dbReference type="Pfam" id="PF07969"/>
    </source>
</evidence>
<sequence length="102" mass="10790">MLREQAGRTPKGQWVRVVGGRTADQFAERRLPTVAELNAAASDSVSTSRAASGTVHVTDGPFALPAGRTQPCLQAAKREGGMATQPPRPHRAVGQRTDRTAS</sequence>
<evidence type="ECO:0000256" key="1">
    <source>
        <dbReference type="SAM" id="MobiDB-lite"/>
    </source>
</evidence>
<feature type="region of interest" description="Disordered" evidence="1">
    <location>
        <begin position="76"/>
        <end position="102"/>
    </location>
</feature>
<reference evidence="3 4" key="1">
    <citation type="submission" date="2019-06" db="EMBL/GenBank/DDBJ databases">
        <title>Whole genome shotgun sequence of Streptomyces spinoverrucosus NBRC 14228.</title>
        <authorList>
            <person name="Hosoyama A."/>
            <person name="Uohara A."/>
            <person name="Ohji S."/>
            <person name="Ichikawa N."/>
        </authorList>
    </citation>
    <scope>NUCLEOTIDE SEQUENCE [LARGE SCALE GENOMIC DNA]</scope>
    <source>
        <strain evidence="3 4">NBRC 14228</strain>
    </source>
</reference>
<protein>
    <recommendedName>
        <fullName evidence="2">Amidohydrolase 3 domain-containing protein</fullName>
    </recommendedName>
</protein>
<dbReference type="AlphaFoldDB" id="A0A4Y3VVI2"/>
<evidence type="ECO:0000313" key="3">
    <source>
        <dbReference type="EMBL" id="GEC10673.1"/>
    </source>
</evidence>
<evidence type="ECO:0000313" key="4">
    <source>
        <dbReference type="Proteomes" id="UP000317881"/>
    </source>
</evidence>
<dbReference type="Proteomes" id="UP000317881">
    <property type="component" value="Unassembled WGS sequence"/>
</dbReference>